<evidence type="ECO:0000256" key="7">
    <source>
        <dbReference type="SAM" id="Phobius"/>
    </source>
</evidence>
<accession>A0A0R1XDA9</accession>
<dbReference type="RefSeq" id="WP_027827877.1">
    <property type="nucleotide sequence ID" value="NZ_AUEH01000008.1"/>
</dbReference>
<keyword evidence="3" id="KW-1003">Cell membrane</keyword>
<feature type="transmembrane region" description="Helical" evidence="7">
    <location>
        <begin position="296"/>
        <end position="319"/>
    </location>
</feature>
<keyword evidence="4 7" id="KW-0812">Transmembrane</keyword>
<feature type="transmembrane region" description="Helical" evidence="7">
    <location>
        <begin position="166"/>
        <end position="184"/>
    </location>
</feature>
<dbReference type="PROSITE" id="PS50850">
    <property type="entry name" value="MFS"/>
    <property type="match status" value="1"/>
</dbReference>
<dbReference type="Proteomes" id="UP000050949">
    <property type="component" value="Unassembled WGS sequence"/>
</dbReference>
<dbReference type="GO" id="GO:0005886">
    <property type="term" value="C:plasma membrane"/>
    <property type="evidence" value="ECO:0007669"/>
    <property type="project" value="UniProtKB-SubCell"/>
</dbReference>
<dbReference type="PATRIC" id="fig|1122147.4.peg.2474"/>
<reference evidence="9 10" key="1">
    <citation type="journal article" date="2015" name="Genome Announc.">
        <title>Expanding the biotechnology potential of lactobacilli through comparative genomics of 213 strains and associated genera.</title>
        <authorList>
            <person name="Sun Z."/>
            <person name="Harris H.M."/>
            <person name="McCann A."/>
            <person name="Guo C."/>
            <person name="Argimon S."/>
            <person name="Zhang W."/>
            <person name="Yang X."/>
            <person name="Jeffery I.B."/>
            <person name="Cooney J.C."/>
            <person name="Kagawa T.F."/>
            <person name="Liu W."/>
            <person name="Song Y."/>
            <person name="Salvetti E."/>
            <person name="Wrobel A."/>
            <person name="Rasinkangas P."/>
            <person name="Parkhill J."/>
            <person name="Rea M.C."/>
            <person name="O'Sullivan O."/>
            <person name="Ritari J."/>
            <person name="Douillard F.P."/>
            <person name="Paul Ross R."/>
            <person name="Yang R."/>
            <person name="Briner A.E."/>
            <person name="Felis G.E."/>
            <person name="de Vos W.M."/>
            <person name="Barrangou R."/>
            <person name="Klaenhammer T.R."/>
            <person name="Caufield P.W."/>
            <person name="Cui Y."/>
            <person name="Zhang H."/>
            <person name="O'Toole P.W."/>
        </authorList>
    </citation>
    <scope>NUCLEOTIDE SEQUENCE [LARGE SCALE GENOMIC DNA]</scope>
    <source>
        <strain evidence="9 10">DSM 16991</strain>
    </source>
</reference>
<feature type="transmembrane region" description="Helical" evidence="7">
    <location>
        <begin position="363"/>
        <end position="386"/>
    </location>
</feature>
<comment type="caution">
    <text evidence="9">The sequence shown here is derived from an EMBL/GenBank/DDBJ whole genome shotgun (WGS) entry which is preliminary data.</text>
</comment>
<feature type="transmembrane region" description="Helical" evidence="7">
    <location>
        <begin position="331"/>
        <end position="351"/>
    </location>
</feature>
<evidence type="ECO:0000256" key="4">
    <source>
        <dbReference type="ARBA" id="ARBA00022692"/>
    </source>
</evidence>
<dbReference type="AlphaFoldDB" id="A0A0R1XDA9"/>
<protein>
    <submittedName>
        <fullName evidence="9">Transport protein</fullName>
    </submittedName>
</protein>
<dbReference type="InterPro" id="IPR011701">
    <property type="entry name" value="MFS"/>
</dbReference>
<feature type="transmembrane region" description="Helical" evidence="7">
    <location>
        <begin position="106"/>
        <end position="127"/>
    </location>
</feature>
<feature type="transmembrane region" description="Helical" evidence="7">
    <location>
        <begin position="248"/>
        <end position="267"/>
    </location>
</feature>
<evidence type="ECO:0000259" key="8">
    <source>
        <dbReference type="PROSITE" id="PS50850"/>
    </source>
</evidence>
<organism evidence="9 10">
    <name type="scientific">Schleiferilactobacillus harbinensis DSM 16991</name>
    <dbReference type="NCBI Taxonomy" id="1122147"/>
    <lineage>
        <taxon>Bacteria</taxon>
        <taxon>Bacillati</taxon>
        <taxon>Bacillota</taxon>
        <taxon>Bacilli</taxon>
        <taxon>Lactobacillales</taxon>
        <taxon>Lactobacillaceae</taxon>
        <taxon>Schleiferilactobacillus</taxon>
    </lineage>
</organism>
<keyword evidence="2" id="KW-0813">Transport</keyword>
<dbReference type="EMBL" id="AZFW01000044">
    <property type="protein sequence ID" value="KRM27637.1"/>
    <property type="molecule type" value="Genomic_DNA"/>
</dbReference>
<proteinExistence type="predicted"/>
<evidence type="ECO:0000256" key="5">
    <source>
        <dbReference type="ARBA" id="ARBA00022989"/>
    </source>
</evidence>
<dbReference type="SUPFAM" id="SSF103473">
    <property type="entry name" value="MFS general substrate transporter"/>
    <property type="match status" value="1"/>
</dbReference>
<evidence type="ECO:0000313" key="10">
    <source>
        <dbReference type="Proteomes" id="UP000050949"/>
    </source>
</evidence>
<feature type="transmembrane region" description="Helical" evidence="7">
    <location>
        <begin position="139"/>
        <end position="160"/>
    </location>
</feature>
<dbReference type="Gene3D" id="1.20.1250.20">
    <property type="entry name" value="MFS general substrate transporter like domains"/>
    <property type="match status" value="1"/>
</dbReference>
<evidence type="ECO:0000256" key="1">
    <source>
        <dbReference type="ARBA" id="ARBA00004651"/>
    </source>
</evidence>
<evidence type="ECO:0000256" key="2">
    <source>
        <dbReference type="ARBA" id="ARBA00022448"/>
    </source>
</evidence>
<dbReference type="eggNOG" id="COG2223">
    <property type="taxonomic scope" value="Bacteria"/>
</dbReference>
<name>A0A0R1XDA9_9LACO</name>
<feature type="domain" description="Major facilitator superfamily (MFS) profile" evidence="8">
    <location>
        <begin position="1"/>
        <end position="390"/>
    </location>
</feature>
<sequence>MTRSKPSSIWFKAALLSISMMLMIAPNIAAALPLMAKTFSDQSASAVDTLSTIPNLGIILGIVLGNVLATQLGAKRTVLTGLAVALLSGLVPVVSNSYYVVLAARLIFGIAVGTFNSLAISLISDYYRGDELAAMMGYQSAISSLGSSLLSFAVGYLLLFGWHATFLIYAIALPIMILFGLVMPNDQPAPAAKDTAQTPKTKQHINAAVILISLLTFFIYVFFMVVTIKLAGLLTANHLGTASQASAILGGFTLVTMLMGLLFGRIYKLLQNKILPLGFILMAVGFYLVSTVSSLAIVAVGTVIIGIGFAVSIPYIYTIINVAAPANSKNLASSVMLIMTNVGVFLSPTIVNALASLTGKDEAAGSMVVASIGFLILAVIVAAVVISQKRTKPTVQETN</sequence>
<dbReference type="InterPro" id="IPR020846">
    <property type="entry name" value="MFS_dom"/>
</dbReference>
<evidence type="ECO:0000256" key="6">
    <source>
        <dbReference type="ARBA" id="ARBA00023136"/>
    </source>
</evidence>
<feature type="transmembrane region" description="Helical" evidence="7">
    <location>
        <begin position="274"/>
        <end position="290"/>
    </location>
</feature>
<feature type="transmembrane region" description="Helical" evidence="7">
    <location>
        <begin position="81"/>
        <end position="100"/>
    </location>
</feature>
<dbReference type="OrthoDB" id="1650550at2"/>
<dbReference type="GO" id="GO:0022857">
    <property type="term" value="F:transmembrane transporter activity"/>
    <property type="evidence" value="ECO:0007669"/>
    <property type="project" value="InterPro"/>
</dbReference>
<dbReference type="PANTHER" id="PTHR23517:SF2">
    <property type="entry name" value="MULTIDRUG RESISTANCE PROTEIN MDTH"/>
    <property type="match status" value="1"/>
</dbReference>
<comment type="subcellular location">
    <subcellularLocation>
        <location evidence="1">Cell membrane</location>
        <topology evidence="1">Multi-pass membrane protein</topology>
    </subcellularLocation>
</comment>
<evidence type="ECO:0000256" key="3">
    <source>
        <dbReference type="ARBA" id="ARBA00022475"/>
    </source>
</evidence>
<feature type="transmembrane region" description="Helical" evidence="7">
    <location>
        <begin position="55"/>
        <end position="74"/>
    </location>
</feature>
<evidence type="ECO:0000313" key="9">
    <source>
        <dbReference type="EMBL" id="KRM27637.1"/>
    </source>
</evidence>
<keyword evidence="6 7" id="KW-0472">Membrane</keyword>
<feature type="transmembrane region" description="Helical" evidence="7">
    <location>
        <begin position="205"/>
        <end position="228"/>
    </location>
</feature>
<dbReference type="Pfam" id="PF07690">
    <property type="entry name" value="MFS_1"/>
    <property type="match status" value="1"/>
</dbReference>
<dbReference type="InterPro" id="IPR036259">
    <property type="entry name" value="MFS_trans_sf"/>
</dbReference>
<gene>
    <name evidence="9" type="ORF">FC91_GL002395</name>
</gene>
<dbReference type="InterPro" id="IPR050171">
    <property type="entry name" value="MFS_Transporters"/>
</dbReference>
<dbReference type="PANTHER" id="PTHR23517">
    <property type="entry name" value="RESISTANCE PROTEIN MDTM, PUTATIVE-RELATED-RELATED"/>
    <property type="match status" value="1"/>
</dbReference>
<keyword evidence="5 7" id="KW-1133">Transmembrane helix</keyword>